<evidence type="ECO:0000313" key="1">
    <source>
        <dbReference type="EMBL" id="GFY95648.1"/>
    </source>
</evidence>
<gene>
    <name evidence="1" type="ORF">Acr_10g0010330</name>
</gene>
<dbReference type="AlphaFoldDB" id="A0A7J0FAB6"/>
<sequence length="317" mass="34839">MAILQGEDKEDLIGGYPSNVKRWKEKFFFISEDGWEFPEGAGREVGALTILRSWGIPRKERPDAFTSLGNMGESHHFRDNLVECIGTIRYLGTGCQSSSSPFLSSSSSSGAMAESWLPSELKSDVAQSKGGNSVTRPTLAKGMVIGEKRPREDLISQPSKKGPSASILSNSSVVKKLLRGVNPPADKEKMEKLTLDQKATRLFHVIGQTLVLGSSLVVKSREAGEEASLHQGRVASLEIEDADSKYFGKGFDFCKRQLRRHHPNLAIDLEGMGLDQNLLAKEDEAKEEKEKEDGGKDMGDVNPFLSNSFFLMVAYNP</sequence>
<protein>
    <submittedName>
        <fullName evidence="1">Uncharacterized protein</fullName>
    </submittedName>
</protein>
<comment type="caution">
    <text evidence="1">The sequence shown here is derived from an EMBL/GenBank/DDBJ whole genome shotgun (WGS) entry which is preliminary data.</text>
</comment>
<keyword evidence="2" id="KW-1185">Reference proteome</keyword>
<accession>A0A7J0FAB6</accession>
<organism evidence="1 2">
    <name type="scientific">Actinidia rufa</name>
    <dbReference type="NCBI Taxonomy" id="165716"/>
    <lineage>
        <taxon>Eukaryota</taxon>
        <taxon>Viridiplantae</taxon>
        <taxon>Streptophyta</taxon>
        <taxon>Embryophyta</taxon>
        <taxon>Tracheophyta</taxon>
        <taxon>Spermatophyta</taxon>
        <taxon>Magnoliopsida</taxon>
        <taxon>eudicotyledons</taxon>
        <taxon>Gunneridae</taxon>
        <taxon>Pentapetalae</taxon>
        <taxon>asterids</taxon>
        <taxon>Ericales</taxon>
        <taxon>Actinidiaceae</taxon>
        <taxon>Actinidia</taxon>
    </lineage>
</organism>
<reference evidence="1 2" key="1">
    <citation type="submission" date="2019-07" db="EMBL/GenBank/DDBJ databases">
        <title>De Novo Assembly of kiwifruit Actinidia rufa.</title>
        <authorList>
            <person name="Sugita-Konishi S."/>
            <person name="Sato K."/>
            <person name="Mori E."/>
            <person name="Abe Y."/>
            <person name="Kisaki G."/>
            <person name="Hamano K."/>
            <person name="Suezawa K."/>
            <person name="Otani M."/>
            <person name="Fukuda T."/>
            <person name="Manabe T."/>
            <person name="Gomi K."/>
            <person name="Tabuchi M."/>
            <person name="Akimitsu K."/>
            <person name="Kataoka I."/>
        </authorList>
    </citation>
    <scope>NUCLEOTIDE SEQUENCE [LARGE SCALE GENOMIC DNA]</scope>
    <source>
        <strain evidence="2">cv. Fuchu</strain>
    </source>
</reference>
<evidence type="ECO:0000313" key="2">
    <source>
        <dbReference type="Proteomes" id="UP000585474"/>
    </source>
</evidence>
<dbReference type="EMBL" id="BJWL01000010">
    <property type="protein sequence ID" value="GFY95648.1"/>
    <property type="molecule type" value="Genomic_DNA"/>
</dbReference>
<dbReference type="Proteomes" id="UP000585474">
    <property type="component" value="Unassembled WGS sequence"/>
</dbReference>
<proteinExistence type="predicted"/>
<name>A0A7J0FAB6_9ERIC</name>